<keyword evidence="2" id="KW-1185">Reference proteome</keyword>
<dbReference type="EMBL" id="CAMKVN010001622">
    <property type="protein sequence ID" value="CAI2177160.1"/>
    <property type="molecule type" value="Genomic_DNA"/>
</dbReference>
<evidence type="ECO:0000313" key="2">
    <source>
        <dbReference type="Proteomes" id="UP001153678"/>
    </source>
</evidence>
<proteinExistence type="predicted"/>
<sequence length="80" mass="9105">MIDNNVSNGWAENNSNIMFLKLINGLMKNVKRGNLVLNCERSEEQYVDTRLANMLINAGVKSIKLPNFKIVVKQHEQSKS</sequence>
<dbReference type="AlphaFoldDB" id="A0A9W4SQS3"/>
<organism evidence="1 2">
    <name type="scientific">Funneliformis geosporum</name>
    <dbReference type="NCBI Taxonomy" id="1117311"/>
    <lineage>
        <taxon>Eukaryota</taxon>
        <taxon>Fungi</taxon>
        <taxon>Fungi incertae sedis</taxon>
        <taxon>Mucoromycota</taxon>
        <taxon>Glomeromycotina</taxon>
        <taxon>Glomeromycetes</taxon>
        <taxon>Glomerales</taxon>
        <taxon>Glomeraceae</taxon>
        <taxon>Funneliformis</taxon>
    </lineage>
</organism>
<name>A0A9W4SQS3_9GLOM</name>
<comment type="caution">
    <text evidence="1">The sequence shown here is derived from an EMBL/GenBank/DDBJ whole genome shotgun (WGS) entry which is preliminary data.</text>
</comment>
<evidence type="ECO:0000313" key="1">
    <source>
        <dbReference type="EMBL" id="CAI2177160.1"/>
    </source>
</evidence>
<dbReference type="Proteomes" id="UP001153678">
    <property type="component" value="Unassembled WGS sequence"/>
</dbReference>
<gene>
    <name evidence="1" type="ORF">FWILDA_LOCUS7946</name>
</gene>
<accession>A0A9W4SQS3</accession>
<reference evidence="1" key="1">
    <citation type="submission" date="2022-08" db="EMBL/GenBank/DDBJ databases">
        <authorList>
            <person name="Kallberg Y."/>
            <person name="Tangrot J."/>
            <person name="Rosling A."/>
        </authorList>
    </citation>
    <scope>NUCLEOTIDE SEQUENCE</scope>
    <source>
        <strain evidence="1">Wild A</strain>
    </source>
</reference>
<protein>
    <submittedName>
        <fullName evidence="1">11886_t:CDS:1</fullName>
    </submittedName>
</protein>